<dbReference type="EMBL" id="VSSQ01005650">
    <property type="protein sequence ID" value="MPM29949.1"/>
    <property type="molecule type" value="Genomic_DNA"/>
</dbReference>
<keyword evidence="2" id="KW-0813">Transport</keyword>
<comment type="similarity">
    <text evidence="1">Belongs to the ABC transporter superfamily.</text>
</comment>
<dbReference type="GO" id="GO:0016887">
    <property type="term" value="F:ATP hydrolysis activity"/>
    <property type="evidence" value="ECO:0007669"/>
    <property type="project" value="InterPro"/>
</dbReference>
<evidence type="ECO:0000313" key="6">
    <source>
        <dbReference type="EMBL" id="MPM29949.1"/>
    </source>
</evidence>
<accession>A0A644YNQ9</accession>
<evidence type="ECO:0000256" key="4">
    <source>
        <dbReference type="ARBA" id="ARBA00022840"/>
    </source>
</evidence>
<dbReference type="PROSITE" id="PS50893">
    <property type="entry name" value="ABC_TRANSPORTER_2"/>
    <property type="match status" value="1"/>
</dbReference>
<gene>
    <name evidence="6" type="primary">tagH_4</name>
    <name evidence="6" type="ORF">SDC9_76491</name>
</gene>
<sequence length="254" mass="28347">MMHNMSDYTSLDDAVIRLENVSVEYIVPTEQVNSLKEYFINILKRKNHRTTFSALNQINLTINRGEVWGFVGSNGAGKSTLMKVISRVLVPTSGRVWLRGHVYPLLQLGAGFHPELTGKENVFLNGVLLGHTVKEIEKKFDDIVDFADIKGFIDAPVRTYSTGMRARLGFSVATAWIPEILILDEVLSVGDFNFQKKCLERIALFKNSGATVLLVSHTIDTVKAMCNKAMWLDHGTIVKTGSVEEVTEAYQPTI</sequence>
<dbReference type="GO" id="GO:0016020">
    <property type="term" value="C:membrane"/>
    <property type="evidence" value="ECO:0007669"/>
    <property type="project" value="InterPro"/>
</dbReference>
<dbReference type="Gene3D" id="3.40.50.300">
    <property type="entry name" value="P-loop containing nucleotide triphosphate hydrolases"/>
    <property type="match status" value="1"/>
</dbReference>
<evidence type="ECO:0000256" key="1">
    <source>
        <dbReference type="ARBA" id="ARBA00005417"/>
    </source>
</evidence>
<dbReference type="SMART" id="SM00382">
    <property type="entry name" value="AAA"/>
    <property type="match status" value="1"/>
</dbReference>
<dbReference type="GO" id="GO:0005524">
    <property type="term" value="F:ATP binding"/>
    <property type="evidence" value="ECO:0007669"/>
    <property type="project" value="UniProtKB-KW"/>
</dbReference>
<dbReference type="GO" id="GO:0140359">
    <property type="term" value="F:ABC-type transporter activity"/>
    <property type="evidence" value="ECO:0007669"/>
    <property type="project" value="InterPro"/>
</dbReference>
<proteinExistence type="inferred from homology"/>
<dbReference type="InterPro" id="IPR003593">
    <property type="entry name" value="AAA+_ATPase"/>
</dbReference>
<keyword evidence="4 6" id="KW-0067">ATP-binding</keyword>
<dbReference type="InterPro" id="IPR003439">
    <property type="entry name" value="ABC_transporter-like_ATP-bd"/>
</dbReference>
<feature type="domain" description="ABC transporter" evidence="5">
    <location>
        <begin position="37"/>
        <end position="254"/>
    </location>
</feature>
<dbReference type="InterPro" id="IPR015860">
    <property type="entry name" value="ABC_transpr_TagH-like"/>
</dbReference>
<dbReference type="CDD" id="cd03220">
    <property type="entry name" value="ABC_KpsT_Wzt"/>
    <property type="match status" value="1"/>
</dbReference>
<evidence type="ECO:0000259" key="5">
    <source>
        <dbReference type="PROSITE" id="PS50893"/>
    </source>
</evidence>
<dbReference type="InterPro" id="IPR027417">
    <property type="entry name" value="P-loop_NTPase"/>
</dbReference>
<evidence type="ECO:0000256" key="2">
    <source>
        <dbReference type="ARBA" id="ARBA00022448"/>
    </source>
</evidence>
<evidence type="ECO:0000256" key="3">
    <source>
        <dbReference type="ARBA" id="ARBA00022741"/>
    </source>
</evidence>
<dbReference type="SUPFAM" id="SSF52540">
    <property type="entry name" value="P-loop containing nucleoside triphosphate hydrolases"/>
    <property type="match status" value="1"/>
</dbReference>
<dbReference type="PANTHER" id="PTHR46743">
    <property type="entry name" value="TEICHOIC ACIDS EXPORT ATP-BINDING PROTEIN TAGH"/>
    <property type="match status" value="1"/>
</dbReference>
<protein>
    <submittedName>
        <fullName evidence="6">Teichoic acids export ATP-binding protein TagH</fullName>
    </submittedName>
</protein>
<dbReference type="PANTHER" id="PTHR46743:SF2">
    <property type="entry name" value="TEICHOIC ACIDS EXPORT ATP-BINDING PROTEIN TAGH"/>
    <property type="match status" value="1"/>
</dbReference>
<organism evidence="6">
    <name type="scientific">bioreactor metagenome</name>
    <dbReference type="NCBI Taxonomy" id="1076179"/>
    <lineage>
        <taxon>unclassified sequences</taxon>
        <taxon>metagenomes</taxon>
        <taxon>ecological metagenomes</taxon>
    </lineage>
</organism>
<dbReference type="InterPro" id="IPR050683">
    <property type="entry name" value="Bact_Polysacc_Export_ATP-bd"/>
</dbReference>
<comment type="caution">
    <text evidence="6">The sequence shown here is derived from an EMBL/GenBank/DDBJ whole genome shotgun (WGS) entry which is preliminary data.</text>
</comment>
<reference evidence="6" key="1">
    <citation type="submission" date="2019-08" db="EMBL/GenBank/DDBJ databases">
        <authorList>
            <person name="Kucharzyk K."/>
            <person name="Murdoch R.W."/>
            <person name="Higgins S."/>
            <person name="Loffler F."/>
        </authorList>
    </citation>
    <scope>NUCLEOTIDE SEQUENCE</scope>
</reference>
<dbReference type="Pfam" id="PF00005">
    <property type="entry name" value="ABC_tran"/>
    <property type="match status" value="1"/>
</dbReference>
<dbReference type="AlphaFoldDB" id="A0A644YNQ9"/>
<name>A0A644YNQ9_9ZZZZ</name>
<keyword evidence="3" id="KW-0547">Nucleotide-binding</keyword>